<evidence type="ECO:0000313" key="4">
    <source>
        <dbReference type="Proteomes" id="UP000266260"/>
    </source>
</evidence>
<dbReference type="NCBIfam" id="NF006761">
    <property type="entry name" value="PRK09282.1"/>
    <property type="match status" value="1"/>
</dbReference>
<evidence type="ECO:0000313" key="2">
    <source>
        <dbReference type="EMBL" id="RIE07821.1"/>
    </source>
</evidence>
<sequence length="454" mass="50425">MAPAHKVGIMETVLRDAQQSLIATRMTTKEMEPAFEAIDAVGYHSIEMWGGATFDSCLRFLHEDPWERLRTIRHAMKHTRLQMLLRGQNVLGYKNYADDVVDAFVEKSLKNGIDIIRVFDALNDMRNVERAIRTTKKLGGTAQGCIVYTIAPTYTVDKYVGIARELEQMGVDSLAIKDMAGLLTPYATYDLVAALKKMTSLPIQIHSHYTTGLAGQSYLKGIEAGADVVDCAISPFAMATSQPCTETMVAALKGTPYDTGIDLEALNAVAQFFIPIREKALESGLLDAKVMGVDVNALIYQLPGGMISNMVSQLKQANMLDRYEEVLKEVPQVRADLGYPPLVTPTSQIVGTQAVFNVMMGRYVQCTKETKALVKGEYGRASVPISDEIKQLIIGDEPTIDCRPADLIAPQMAKFREEIKEYAQQEEDVLSYAIFPQVALDFFKWRKEQQDSKV</sequence>
<dbReference type="PANTHER" id="PTHR43778:SF2">
    <property type="entry name" value="PYRUVATE CARBOXYLASE, MITOCHONDRIAL"/>
    <property type="match status" value="1"/>
</dbReference>
<organism evidence="3 5">
    <name type="scientific">Candidatus Cryosericum odellii</name>
    <dbReference type="NCBI Taxonomy" id="2290917"/>
    <lineage>
        <taxon>Bacteria</taxon>
        <taxon>Pseudomonadati</taxon>
        <taxon>Caldisericota/Cryosericota group</taxon>
        <taxon>Candidatus Cryosericota</taxon>
        <taxon>Candidatus Cryosericia</taxon>
        <taxon>Candidatus Cryosericales</taxon>
        <taxon>Candidatus Cryosericaceae</taxon>
        <taxon>Candidatus Cryosericum</taxon>
    </lineage>
</organism>
<dbReference type="InterPro" id="IPR055268">
    <property type="entry name" value="PCB-like"/>
</dbReference>
<accession>A0A398D925</accession>
<dbReference type="InterPro" id="IPR003379">
    <property type="entry name" value="Carboxylase_cons_dom"/>
</dbReference>
<name>A0A398D5X2_9BACT</name>
<dbReference type="Pfam" id="PF00682">
    <property type="entry name" value="HMGL-like"/>
    <property type="match status" value="1"/>
</dbReference>
<dbReference type="SUPFAM" id="SSF89000">
    <property type="entry name" value="post-HMGL domain-like"/>
    <property type="match status" value="1"/>
</dbReference>
<dbReference type="RefSeq" id="WP_119120002.1">
    <property type="nucleotide sequence ID" value="NZ_QXIT01000091.1"/>
</dbReference>
<protein>
    <submittedName>
        <fullName evidence="3">Oxaloacetate decarboxylase subunit alpha</fullName>
    </submittedName>
</protein>
<accession>A0A398D5X2</accession>
<dbReference type="Pfam" id="PF02436">
    <property type="entry name" value="PYC_OADA"/>
    <property type="match status" value="1"/>
</dbReference>
<dbReference type="NCBIfam" id="NF008985">
    <property type="entry name" value="PRK12331.1"/>
    <property type="match status" value="1"/>
</dbReference>
<proteinExistence type="predicted"/>
<feature type="domain" description="Pyruvate carboxyltransferase" evidence="1">
    <location>
        <begin position="7"/>
        <end position="267"/>
    </location>
</feature>
<dbReference type="AlphaFoldDB" id="A0A398D5X2"/>
<dbReference type="Proteomes" id="UP000266260">
    <property type="component" value="Unassembled WGS sequence"/>
</dbReference>
<dbReference type="GO" id="GO:0006094">
    <property type="term" value="P:gluconeogenesis"/>
    <property type="evidence" value="ECO:0007669"/>
    <property type="project" value="TreeGrafter"/>
</dbReference>
<dbReference type="PANTHER" id="PTHR43778">
    <property type="entry name" value="PYRUVATE CARBOXYLASE"/>
    <property type="match status" value="1"/>
</dbReference>
<dbReference type="GO" id="GO:0005737">
    <property type="term" value="C:cytoplasm"/>
    <property type="evidence" value="ECO:0007669"/>
    <property type="project" value="TreeGrafter"/>
</dbReference>
<gene>
    <name evidence="3" type="ORF">SMC5_06065</name>
    <name evidence="2" type="ORF">SMC6_05455</name>
</gene>
<evidence type="ECO:0000313" key="3">
    <source>
        <dbReference type="EMBL" id="RIE10375.1"/>
    </source>
</evidence>
<dbReference type="EMBL" id="QXIT01000091">
    <property type="protein sequence ID" value="RIE07821.1"/>
    <property type="molecule type" value="Genomic_DNA"/>
</dbReference>
<dbReference type="SUPFAM" id="SSF51569">
    <property type="entry name" value="Aldolase"/>
    <property type="match status" value="1"/>
</dbReference>
<dbReference type="GO" id="GO:0004736">
    <property type="term" value="F:pyruvate carboxylase activity"/>
    <property type="evidence" value="ECO:0007669"/>
    <property type="project" value="TreeGrafter"/>
</dbReference>
<keyword evidence="4" id="KW-1185">Reference proteome</keyword>
<dbReference type="Gene3D" id="3.20.20.70">
    <property type="entry name" value="Aldolase class I"/>
    <property type="match status" value="1"/>
</dbReference>
<evidence type="ECO:0000259" key="1">
    <source>
        <dbReference type="PROSITE" id="PS50991"/>
    </source>
</evidence>
<dbReference type="InterPro" id="IPR013785">
    <property type="entry name" value="Aldolase_TIM"/>
</dbReference>
<dbReference type="CDD" id="cd07937">
    <property type="entry name" value="DRE_TIM_PC_TC_5S"/>
    <property type="match status" value="1"/>
</dbReference>
<dbReference type="PROSITE" id="PS50991">
    <property type="entry name" value="PYR_CT"/>
    <property type="match status" value="1"/>
</dbReference>
<dbReference type="InterPro" id="IPR000891">
    <property type="entry name" value="PYR_CT"/>
</dbReference>
<dbReference type="EMBL" id="QXIU01000146">
    <property type="protein sequence ID" value="RIE10375.1"/>
    <property type="molecule type" value="Genomic_DNA"/>
</dbReference>
<dbReference type="Proteomes" id="UP000266489">
    <property type="component" value="Unassembled WGS sequence"/>
</dbReference>
<evidence type="ECO:0000313" key="5">
    <source>
        <dbReference type="Proteomes" id="UP000266489"/>
    </source>
</evidence>
<dbReference type="OrthoDB" id="9807469at2"/>
<reference evidence="4 5" key="1">
    <citation type="submission" date="2018-09" db="EMBL/GenBank/DDBJ databases">
        <title>Discovery and Ecogenomic Context for Candidatus Cryosericales, a Global Caldiserica Order Active in Thawing Permafrost.</title>
        <authorList>
            <person name="Martinez M.A."/>
            <person name="Woodcroft B.J."/>
            <person name="Ignacio Espinoza J.C."/>
            <person name="Zayed A."/>
            <person name="Singleton C.M."/>
            <person name="Boyd J."/>
            <person name="Li Y.-F."/>
            <person name="Purvine S."/>
            <person name="Maughan H."/>
            <person name="Hodgkins S.B."/>
            <person name="Anderson D."/>
            <person name="Sederholm M."/>
            <person name="Temperton B."/>
            <person name="Saleska S.R."/>
            <person name="Tyson G.W."/>
            <person name="Rich V.I."/>
        </authorList>
    </citation>
    <scope>NUCLEOTIDE SEQUENCE [LARGE SCALE GENOMIC DNA]</scope>
    <source>
        <strain evidence="3 5">SMC5</strain>
        <strain evidence="2 4">SMC6</strain>
    </source>
</reference>
<comment type="caution">
    <text evidence="3">The sequence shown here is derived from an EMBL/GenBank/DDBJ whole genome shotgun (WGS) entry which is preliminary data.</text>
</comment>